<dbReference type="Proteomes" id="UP001189429">
    <property type="component" value="Unassembled WGS sequence"/>
</dbReference>
<dbReference type="InterPro" id="IPR051064">
    <property type="entry name" value="SEC14/CRAL-TRIO_domain"/>
</dbReference>
<name>A0ABN9UFE8_9DINO</name>
<dbReference type="InterPro" id="IPR001251">
    <property type="entry name" value="CRAL-TRIO_dom"/>
</dbReference>
<comment type="caution">
    <text evidence="2">The sequence shown here is derived from an EMBL/GenBank/DDBJ whole genome shotgun (WGS) entry which is preliminary data.</text>
</comment>
<evidence type="ECO:0000313" key="2">
    <source>
        <dbReference type="EMBL" id="CAK0857603.1"/>
    </source>
</evidence>
<dbReference type="Pfam" id="PF00650">
    <property type="entry name" value="CRAL_TRIO"/>
    <property type="match status" value="1"/>
</dbReference>
<dbReference type="Gene3D" id="3.40.525.10">
    <property type="entry name" value="CRAL-TRIO lipid binding domain"/>
    <property type="match status" value="1"/>
</dbReference>
<feature type="domain" description="CRAL-TRIO" evidence="1">
    <location>
        <begin position="1"/>
        <end position="146"/>
    </location>
</feature>
<protein>
    <recommendedName>
        <fullName evidence="1">CRAL-TRIO domain-containing protein</fullName>
    </recommendedName>
</protein>
<reference evidence="2" key="1">
    <citation type="submission" date="2023-10" db="EMBL/GenBank/DDBJ databases">
        <authorList>
            <person name="Chen Y."/>
            <person name="Shah S."/>
            <person name="Dougan E. K."/>
            <person name="Thang M."/>
            <person name="Chan C."/>
        </authorList>
    </citation>
    <scope>NUCLEOTIDE SEQUENCE [LARGE SCALE GENOMIC DNA]</scope>
</reference>
<gene>
    <name evidence="2" type="ORF">PCOR1329_LOCUS47681</name>
</gene>
<dbReference type="PANTHER" id="PTHR23324">
    <property type="entry name" value="SEC14 RELATED PROTEIN"/>
    <property type="match status" value="1"/>
</dbReference>
<dbReference type="PANTHER" id="PTHR23324:SF83">
    <property type="entry name" value="SEC14-LIKE PROTEIN 2"/>
    <property type="match status" value="1"/>
</dbReference>
<dbReference type="CDD" id="cd00170">
    <property type="entry name" value="SEC14"/>
    <property type="match status" value="1"/>
</dbReference>
<dbReference type="EMBL" id="CAUYUJ010015745">
    <property type="protein sequence ID" value="CAK0857603.1"/>
    <property type="molecule type" value="Genomic_DNA"/>
</dbReference>
<dbReference type="PROSITE" id="PS50191">
    <property type="entry name" value="CRAL_TRIO"/>
    <property type="match status" value="1"/>
</dbReference>
<accession>A0ABN9UFE8</accession>
<proteinExistence type="predicted"/>
<dbReference type="SUPFAM" id="SSF52087">
    <property type="entry name" value="CRAL/TRIO domain"/>
    <property type="match status" value="1"/>
</dbReference>
<organism evidence="2 3">
    <name type="scientific">Prorocentrum cordatum</name>
    <dbReference type="NCBI Taxonomy" id="2364126"/>
    <lineage>
        <taxon>Eukaryota</taxon>
        <taxon>Sar</taxon>
        <taxon>Alveolata</taxon>
        <taxon>Dinophyceae</taxon>
        <taxon>Prorocentrales</taxon>
        <taxon>Prorocentraceae</taxon>
        <taxon>Prorocentrum</taxon>
    </lineage>
</organism>
<dbReference type="InterPro" id="IPR036865">
    <property type="entry name" value="CRAL-TRIO_dom_sf"/>
</dbReference>
<keyword evidence="3" id="KW-1185">Reference proteome</keyword>
<sequence length="155" mass="16937">MGRCDWDGLARAGLIERLQGAFAAHLEDLLQAGRAASRRQGRLVRARVIVDCSGLGRDALRHRAESKKFLSLGKRYFPEVTASITVVRAPRVFTLCFGFVRPMLTEAMRRKICIFGEDFEEGLRAHSGLPLAALPAFLGGKADDGEVCSAEPVPP</sequence>
<evidence type="ECO:0000313" key="3">
    <source>
        <dbReference type="Proteomes" id="UP001189429"/>
    </source>
</evidence>
<evidence type="ECO:0000259" key="1">
    <source>
        <dbReference type="PROSITE" id="PS50191"/>
    </source>
</evidence>